<organism evidence="1 2">
    <name type="scientific">Prorocentrum cordatum</name>
    <dbReference type="NCBI Taxonomy" id="2364126"/>
    <lineage>
        <taxon>Eukaryota</taxon>
        <taxon>Sar</taxon>
        <taxon>Alveolata</taxon>
        <taxon>Dinophyceae</taxon>
        <taxon>Prorocentrales</taxon>
        <taxon>Prorocentraceae</taxon>
        <taxon>Prorocentrum</taxon>
    </lineage>
</organism>
<dbReference type="EMBL" id="CAUYUJ010021236">
    <property type="protein sequence ID" value="CAK0903458.1"/>
    <property type="molecule type" value="Genomic_DNA"/>
</dbReference>
<reference evidence="1" key="1">
    <citation type="submission" date="2023-10" db="EMBL/GenBank/DDBJ databases">
        <authorList>
            <person name="Chen Y."/>
            <person name="Shah S."/>
            <person name="Dougan E. K."/>
            <person name="Thang M."/>
            <person name="Chan C."/>
        </authorList>
    </citation>
    <scope>NUCLEOTIDE SEQUENCE [LARGE SCALE GENOMIC DNA]</scope>
</reference>
<sequence length="109" mass="11898">RACSGPQRSIYRCASYTQATMANQVAARYLYKTRQLTYISQIRKLMASKYLMEHAYRLGHASVIKVNLHLLSTESREGGEAGPPLSVMLASRSSSGPLVALPTPRLGAA</sequence>
<dbReference type="Proteomes" id="UP001189429">
    <property type="component" value="Unassembled WGS sequence"/>
</dbReference>
<evidence type="ECO:0000313" key="2">
    <source>
        <dbReference type="Proteomes" id="UP001189429"/>
    </source>
</evidence>
<feature type="non-terminal residue" evidence="1">
    <location>
        <position position="1"/>
    </location>
</feature>
<proteinExistence type="predicted"/>
<comment type="caution">
    <text evidence="1">The sequence shown here is derived from an EMBL/GenBank/DDBJ whole genome shotgun (WGS) entry which is preliminary data.</text>
</comment>
<evidence type="ECO:0000313" key="1">
    <source>
        <dbReference type="EMBL" id="CAK0903458.1"/>
    </source>
</evidence>
<accession>A0ABN9XY61</accession>
<name>A0ABN9XY61_9DINO</name>
<protein>
    <submittedName>
        <fullName evidence="1">Uncharacterized protein</fullName>
    </submittedName>
</protein>
<gene>
    <name evidence="1" type="ORF">PCOR1329_LOCUS79778</name>
</gene>
<keyword evidence="2" id="KW-1185">Reference proteome</keyword>